<dbReference type="OrthoDB" id="424426at2"/>
<dbReference type="Pfam" id="PF07845">
    <property type="entry name" value="DUF1636"/>
    <property type="match status" value="1"/>
</dbReference>
<dbReference type="Proteomes" id="UP000315252">
    <property type="component" value="Unassembled WGS sequence"/>
</dbReference>
<protein>
    <submittedName>
        <fullName evidence="1">DUF1636 domain-containing protein</fullName>
    </submittedName>
</protein>
<accession>A0A545TKZ6</accession>
<dbReference type="RefSeq" id="WP_142898209.1">
    <property type="nucleotide sequence ID" value="NZ_ML660058.1"/>
</dbReference>
<reference evidence="1 2" key="1">
    <citation type="submission" date="2019-06" db="EMBL/GenBank/DDBJ databases">
        <title>Whole genome sequence for Rhodospirillaceae sp. R148.</title>
        <authorList>
            <person name="Wang G."/>
        </authorList>
    </citation>
    <scope>NUCLEOTIDE SEQUENCE [LARGE SCALE GENOMIC DNA]</scope>
    <source>
        <strain evidence="1 2">R148</strain>
    </source>
</reference>
<comment type="caution">
    <text evidence="1">The sequence shown here is derived from an EMBL/GenBank/DDBJ whole genome shotgun (WGS) entry which is preliminary data.</text>
</comment>
<proteinExistence type="predicted"/>
<organism evidence="1 2">
    <name type="scientific">Denitrobaculum tricleocarpae</name>
    <dbReference type="NCBI Taxonomy" id="2591009"/>
    <lineage>
        <taxon>Bacteria</taxon>
        <taxon>Pseudomonadati</taxon>
        <taxon>Pseudomonadota</taxon>
        <taxon>Alphaproteobacteria</taxon>
        <taxon>Rhodospirillales</taxon>
        <taxon>Rhodospirillaceae</taxon>
        <taxon>Denitrobaculum</taxon>
    </lineage>
</organism>
<evidence type="ECO:0000313" key="2">
    <source>
        <dbReference type="Proteomes" id="UP000315252"/>
    </source>
</evidence>
<dbReference type="AlphaFoldDB" id="A0A545TKZ6"/>
<name>A0A545TKZ6_9PROT</name>
<gene>
    <name evidence="1" type="ORF">FKG95_20160</name>
</gene>
<dbReference type="InterPro" id="IPR012863">
    <property type="entry name" value="DUF1636"/>
</dbReference>
<evidence type="ECO:0000313" key="1">
    <source>
        <dbReference type="EMBL" id="TQV77866.1"/>
    </source>
</evidence>
<keyword evidence="2" id="KW-1185">Reference proteome</keyword>
<dbReference type="EMBL" id="VHSH01000007">
    <property type="protein sequence ID" value="TQV77866.1"/>
    <property type="molecule type" value="Genomic_DNA"/>
</dbReference>
<sequence length="140" mass="14953">MSGALPTKLTICSTCLDTSCGGEAGIGGGGKLYAMIEAMHREHPDRDAVELVALRCLMACTEGCVVTVAAEGKMQYLLGRLPAEEAVAEQLLDFAVLHARADTGVTENHNWPPKIRANFLGRIPPPTAMDVDWNDEGCNL</sequence>